<feature type="domain" description="Saccharopine dehydrogenase-like C-terminal" evidence="2">
    <location>
        <begin position="157"/>
        <end position="437"/>
    </location>
</feature>
<protein>
    <submittedName>
        <fullName evidence="3">Saccharopine dehydrogenase NADP-binding domain-containing protein</fullName>
    </submittedName>
</protein>
<evidence type="ECO:0000259" key="2">
    <source>
        <dbReference type="Pfam" id="PF16653"/>
    </source>
</evidence>
<dbReference type="Proteomes" id="UP001230156">
    <property type="component" value="Unassembled WGS sequence"/>
</dbReference>
<dbReference type="InterPro" id="IPR005097">
    <property type="entry name" value="Sacchrp_dh_NADP-bd"/>
</dbReference>
<evidence type="ECO:0000313" key="3">
    <source>
        <dbReference type="EMBL" id="MDQ7249929.1"/>
    </source>
</evidence>
<gene>
    <name evidence="3" type="ORF">Q8A70_19725</name>
</gene>
<keyword evidence="4" id="KW-1185">Reference proteome</keyword>
<name>A0ABU0YQC6_9PROT</name>
<feature type="domain" description="Saccharopine dehydrogenase NADP binding" evidence="1">
    <location>
        <begin position="11"/>
        <end position="152"/>
    </location>
</feature>
<dbReference type="Gene3D" id="3.30.360.30">
    <property type="entry name" value="homospermidine synthase like"/>
    <property type="match status" value="1"/>
</dbReference>
<dbReference type="InterPro" id="IPR032095">
    <property type="entry name" value="Sacchrp_dh-like_C"/>
</dbReference>
<reference evidence="4" key="1">
    <citation type="submission" date="2023-08" db="EMBL/GenBank/DDBJ databases">
        <title>Rhodospirillaceae gen. nov., a novel taxon isolated from the Yangtze River Yuezi River estuary sludge.</title>
        <authorList>
            <person name="Ruan L."/>
        </authorList>
    </citation>
    <scope>NUCLEOTIDE SEQUENCE [LARGE SCALE GENOMIC DNA]</scope>
    <source>
        <strain evidence="4">R-7</strain>
    </source>
</reference>
<evidence type="ECO:0000313" key="4">
    <source>
        <dbReference type="Proteomes" id="UP001230156"/>
    </source>
</evidence>
<evidence type="ECO:0000259" key="1">
    <source>
        <dbReference type="Pfam" id="PF03435"/>
    </source>
</evidence>
<comment type="caution">
    <text evidence="3">The sequence shown here is derived from an EMBL/GenBank/DDBJ whole genome shotgun (WGS) entry which is preliminary data.</text>
</comment>
<accession>A0ABU0YQC6</accession>
<sequence>MSAKFPYKGRILMIGYGSVGRCTMPLLERHFDMPMSRITVVDAVDNSADAARFIAQGLNYVVNPLVAGNLAKTLSKYVGKGDLILNLSVEVSSLAIIEWCAKNGVLYLDTCIEPWAGYYDNAEIPEEERTNYFLRHSALELGKKFKKGSPSALVTHGANPGLISHFIKQAVLDIARFRGLDAKKPTTREGWAKLMRDCGVKVIHVAEHDLQVAGVPKRPNEFVNTWSIPGFVGEGCQPAELGWGTHEKKLPDNGVEHKVGCKAGIFLRQPGCITEVRSWTPHGGPMIAFLITHGEAISTADYFSVSEKGKPVYRPTVHYAYHPCNDAVLSVREFQMKNYKMQDDVRLLGEEIVEGIDELGALLMGDFGAYWFGSQLSIHEARRVMGPEFNATSPQIAAPVLAGAMWLIEHPDRGVVEPEDLDHEYILEICRPYLGPVVGCWSDWSPLKDRDVLFPEPNLDRKDPWQFENFRVRR</sequence>
<dbReference type="EMBL" id="JAUYVI010000006">
    <property type="protein sequence ID" value="MDQ7249929.1"/>
    <property type="molecule type" value="Genomic_DNA"/>
</dbReference>
<dbReference type="Pfam" id="PF03435">
    <property type="entry name" value="Sacchrp_dh_NADP"/>
    <property type="match status" value="1"/>
</dbReference>
<dbReference type="InterPro" id="IPR023181">
    <property type="entry name" value="Homospermid_syn-like_C"/>
</dbReference>
<proteinExistence type="predicted"/>
<dbReference type="Pfam" id="PF16653">
    <property type="entry name" value="Sacchrp_dh_C"/>
    <property type="match status" value="1"/>
</dbReference>
<dbReference type="Gene3D" id="3.40.50.720">
    <property type="entry name" value="NAD(P)-binding Rossmann-like Domain"/>
    <property type="match status" value="1"/>
</dbReference>
<organism evidence="3 4">
    <name type="scientific">Dongia sedimenti</name>
    <dbReference type="NCBI Taxonomy" id="3064282"/>
    <lineage>
        <taxon>Bacteria</taxon>
        <taxon>Pseudomonadati</taxon>
        <taxon>Pseudomonadota</taxon>
        <taxon>Alphaproteobacteria</taxon>
        <taxon>Rhodospirillales</taxon>
        <taxon>Dongiaceae</taxon>
        <taxon>Dongia</taxon>
    </lineage>
</organism>
<dbReference type="RefSeq" id="WP_379958511.1">
    <property type="nucleotide sequence ID" value="NZ_JAUYVI010000006.1"/>
</dbReference>